<gene>
    <name evidence="1" type="ORF">DYE48_18160</name>
</gene>
<name>A0A3E0J1M6_9BACI</name>
<protein>
    <recommendedName>
        <fullName evidence="3">YugN-like family protein</fullName>
    </recommendedName>
</protein>
<dbReference type="SUPFAM" id="SSF160755">
    <property type="entry name" value="YugN-like"/>
    <property type="match status" value="1"/>
</dbReference>
<keyword evidence="2" id="KW-1185">Reference proteome</keyword>
<evidence type="ECO:0000313" key="2">
    <source>
        <dbReference type="Proteomes" id="UP000256305"/>
    </source>
</evidence>
<evidence type="ECO:0000313" key="1">
    <source>
        <dbReference type="EMBL" id="REJ06800.1"/>
    </source>
</evidence>
<dbReference type="EMBL" id="QUAE01000023">
    <property type="protein sequence ID" value="REJ06800.1"/>
    <property type="molecule type" value="Genomic_DNA"/>
</dbReference>
<dbReference type="InterPro" id="IPR036491">
    <property type="entry name" value="YugN-like_sf"/>
</dbReference>
<accession>A0A3E0J1M6</accession>
<comment type="caution">
    <text evidence="1">The sequence shown here is derived from an EMBL/GenBank/DDBJ whole genome shotgun (WGS) entry which is preliminary data.</text>
</comment>
<evidence type="ECO:0008006" key="3">
    <source>
        <dbReference type="Google" id="ProtNLM"/>
    </source>
</evidence>
<dbReference type="Gene3D" id="3.30.310.100">
    <property type="entry name" value="YugN-like"/>
    <property type="match status" value="1"/>
</dbReference>
<proteinExistence type="predicted"/>
<dbReference type="InterPro" id="IPR014967">
    <property type="entry name" value="Uncharacterised_YugN-like"/>
</dbReference>
<sequence>MDDLSFFCLGIVRNKGVITVIPLSSPITGQVYTYNDVESELKALGFKLSDNWDYEHGYFDYKIDDHVGYQFIRLPFVVTSGSLDAPGDYAMIEMKEPFLLSHKYNPGLDDNVKEGNFRAIFDQFQEPVDKDASFPEEHINKGRELLAQVEQVLLSKG</sequence>
<dbReference type="Proteomes" id="UP000256305">
    <property type="component" value="Unassembled WGS sequence"/>
</dbReference>
<organism evidence="1 2">
    <name type="scientific">Halobacillus trueperi</name>
    <dbReference type="NCBI Taxonomy" id="156205"/>
    <lineage>
        <taxon>Bacteria</taxon>
        <taxon>Bacillati</taxon>
        <taxon>Bacillota</taxon>
        <taxon>Bacilli</taxon>
        <taxon>Bacillales</taxon>
        <taxon>Bacillaceae</taxon>
        <taxon>Halobacillus</taxon>
    </lineage>
</organism>
<dbReference type="AlphaFoldDB" id="A0A3E0J1M6"/>
<dbReference type="Pfam" id="PF08868">
    <property type="entry name" value="YugN"/>
    <property type="match status" value="1"/>
</dbReference>
<reference evidence="1 2" key="1">
    <citation type="submission" date="2018-08" db="EMBL/GenBank/DDBJ databases">
        <title>Genome sequence of Halobacillus trueperi KCTC 3686.</title>
        <authorList>
            <person name="Cho K.H."/>
            <person name="Kwak M.-J."/>
            <person name="Kim B.-Y."/>
            <person name="Chun J."/>
        </authorList>
    </citation>
    <scope>NUCLEOTIDE SEQUENCE [LARGE SCALE GENOMIC DNA]</scope>
    <source>
        <strain evidence="1 2">KCTC 3686</strain>
    </source>
</reference>